<dbReference type="EMBL" id="CP053452">
    <property type="protein sequence ID" value="QJW93948.1"/>
    <property type="molecule type" value="Genomic_DNA"/>
</dbReference>
<protein>
    <submittedName>
        <fullName evidence="2">Uncharacterized protein</fullName>
    </submittedName>
</protein>
<proteinExistence type="predicted"/>
<feature type="region of interest" description="Disordered" evidence="1">
    <location>
        <begin position="1"/>
        <end position="39"/>
    </location>
</feature>
<name>A0A6M5YIZ5_9BACT</name>
<dbReference type="Proteomes" id="UP000503447">
    <property type="component" value="Chromosome"/>
</dbReference>
<evidence type="ECO:0000313" key="3">
    <source>
        <dbReference type="Proteomes" id="UP000503447"/>
    </source>
</evidence>
<dbReference type="KEGG" id="ftj:FTUN_1463"/>
<gene>
    <name evidence="2" type="ORF">FTUN_1463</name>
</gene>
<evidence type="ECO:0000313" key="2">
    <source>
        <dbReference type="EMBL" id="QJW93948.1"/>
    </source>
</evidence>
<feature type="compositionally biased region" description="Basic and acidic residues" evidence="1">
    <location>
        <begin position="17"/>
        <end position="39"/>
    </location>
</feature>
<sequence length="39" mass="4644">MNETEMVPARSRSRSRSARDTRRILKRETVNNRPERSTV</sequence>
<reference evidence="3" key="1">
    <citation type="submission" date="2020-05" db="EMBL/GenBank/DDBJ databases">
        <title>Frigoriglobus tundricola gen. nov., sp. nov., a psychrotolerant cellulolytic planctomycete of the family Gemmataceae with two divergent copies of 16S rRNA gene.</title>
        <authorList>
            <person name="Kulichevskaya I.S."/>
            <person name="Ivanova A.A."/>
            <person name="Naumoff D.G."/>
            <person name="Beletsky A.V."/>
            <person name="Rijpstra W.I.C."/>
            <person name="Sinninghe Damste J.S."/>
            <person name="Mardanov A.V."/>
            <person name="Ravin N.V."/>
            <person name="Dedysh S.N."/>
        </authorList>
    </citation>
    <scope>NUCLEOTIDE SEQUENCE [LARGE SCALE GENOMIC DNA]</scope>
    <source>
        <strain evidence="3">PL17</strain>
    </source>
</reference>
<organism evidence="2 3">
    <name type="scientific">Frigoriglobus tundricola</name>
    <dbReference type="NCBI Taxonomy" id="2774151"/>
    <lineage>
        <taxon>Bacteria</taxon>
        <taxon>Pseudomonadati</taxon>
        <taxon>Planctomycetota</taxon>
        <taxon>Planctomycetia</taxon>
        <taxon>Gemmatales</taxon>
        <taxon>Gemmataceae</taxon>
        <taxon>Frigoriglobus</taxon>
    </lineage>
</organism>
<keyword evidence="3" id="KW-1185">Reference proteome</keyword>
<dbReference type="AlphaFoldDB" id="A0A6M5YIZ5"/>
<accession>A0A6M5YIZ5</accession>
<evidence type="ECO:0000256" key="1">
    <source>
        <dbReference type="SAM" id="MobiDB-lite"/>
    </source>
</evidence>